<gene>
    <name evidence="1" type="ORF">K432DRAFT_387216</name>
</gene>
<accession>A0A8E2J8Z1</accession>
<proteinExistence type="predicted"/>
<reference evidence="1 2" key="1">
    <citation type="journal article" date="2016" name="Nat. Commun.">
        <title>Ectomycorrhizal ecology is imprinted in the genome of the dominant symbiotic fungus Cenococcum geophilum.</title>
        <authorList>
            <consortium name="DOE Joint Genome Institute"/>
            <person name="Peter M."/>
            <person name="Kohler A."/>
            <person name="Ohm R.A."/>
            <person name="Kuo A."/>
            <person name="Krutzmann J."/>
            <person name="Morin E."/>
            <person name="Arend M."/>
            <person name="Barry K.W."/>
            <person name="Binder M."/>
            <person name="Choi C."/>
            <person name="Clum A."/>
            <person name="Copeland A."/>
            <person name="Grisel N."/>
            <person name="Haridas S."/>
            <person name="Kipfer T."/>
            <person name="LaButti K."/>
            <person name="Lindquist E."/>
            <person name="Lipzen A."/>
            <person name="Maire R."/>
            <person name="Meier B."/>
            <person name="Mihaltcheva S."/>
            <person name="Molinier V."/>
            <person name="Murat C."/>
            <person name="Poggeler S."/>
            <person name="Quandt C.A."/>
            <person name="Sperisen C."/>
            <person name="Tritt A."/>
            <person name="Tisserant E."/>
            <person name="Crous P.W."/>
            <person name="Henrissat B."/>
            <person name="Nehls U."/>
            <person name="Egli S."/>
            <person name="Spatafora J.W."/>
            <person name="Grigoriev I.V."/>
            <person name="Martin F.M."/>
        </authorList>
    </citation>
    <scope>NUCLEOTIDE SEQUENCE [LARGE SCALE GENOMIC DNA]</scope>
    <source>
        <strain evidence="1 2">CBS 459.81</strain>
    </source>
</reference>
<dbReference type="AlphaFoldDB" id="A0A8E2J8Z1"/>
<organism evidence="1 2">
    <name type="scientific">Lepidopterella palustris CBS 459.81</name>
    <dbReference type="NCBI Taxonomy" id="1314670"/>
    <lineage>
        <taxon>Eukaryota</taxon>
        <taxon>Fungi</taxon>
        <taxon>Dikarya</taxon>
        <taxon>Ascomycota</taxon>
        <taxon>Pezizomycotina</taxon>
        <taxon>Dothideomycetes</taxon>
        <taxon>Pleosporomycetidae</taxon>
        <taxon>Mytilinidiales</taxon>
        <taxon>Argynnaceae</taxon>
        <taxon>Lepidopterella</taxon>
    </lineage>
</organism>
<protein>
    <submittedName>
        <fullName evidence="1">Uncharacterized protein</fullName>
    </submittedName>
</protein>
<name>A0A8E2J8Z1_9PEZI</name>
<dbReference type="EMBL" id="KV745662">
    <property type="protein sequence ID" value="OCK73760.1"/>
    <property type="molecule type" value="Genomic_DNA"/>
</dbReference>
<evidence type="ECO:0000313" key="1">
    <source>
        <dbReference type="EMBL" id="OCK73760.1"/>
    </source>
</evidence>
<evidence type="ECO:0000313" key="2">
    <source>
        <dbReference type="Proteomes" id="UP000250266"/>
    </source>
</evidence>
<dbReference type="Proteomes" id="UP000250266">
    <property type="component" value="Unassembled WGS sequence"/>
</dbReference>
<sequence>MKLQDLGPLAVASALIFDFPWRILSSLGETRQRSRHLIPLPYWVVLTVSLSIPSSTILRYIDCAVMILDDTSCRQTSTYVAWQSREIAGGTLS</sequence>
<keyword evidence="2" id="KW-1185">Reference proteome</keyword>